<organism evidence="1 2">
    <name type="scientific">Leishmania donovani</name>
    <dbReference type="NCBI Taxonomy" id="5661"/>
    <lineage>
        <taxon>Eukaryota</taxon>
        <taxon>Discoba</taxon>
        <taxon>Euglenozoa</taxon>
        <taxon>Kinetoplastea</taxon>
        <taxon>Metakinetoplastina</taxon>
        <taxon>Trypanosomatida</taxon>
        <taxon>Trypanosomatidae</taxon>
        <taxon>Leishmaniinae</taxon>
        <taxon>Leishmania</taxon>
    </lineage>
</organism>
<proteinExistence type="predicted"/>
<evidence type="ECO:0000313" key="2">
    <source>
        <dbReference type="Proteomes" id="UP000318821"/>
    </source>
</evidence>
<accession>A0A504X1T8</accession>
<dbReference type="EMBL" id="RHLD01000002">
    <property type="protein sequence ID" value="TPP42084.1"/>
    <property type="molecule type" value="Genomic_DNA"/>
</dbReference>
<dbReference type="SMR" id="A0A504X1T8"/>
<gene>
    <name evidence="1" type="ORF">CGC20_28130</name>
</gene>
<dbReference type="AlphaFoldDB" id="A0A504X1T8"/>
<dbReference type="Proteomes" id="UP000318821">
    <property type="component" value="Unassembled WGS sequence"/>
</dbReference>
<evidence type="ECO:0000313" key="1">
    <source>
        <dbReference type="EMBL" id="TPP42084.1"/>
    </source>
</evidence>
<name>A0A504X1T8_LEIDO</name>
<comment type="caution">
    <text evidence="1">The sequence shown here is derived from an EMBL/GenBank/DDBJ whole genome shotgun (WGS) entry which is preliminary data.</text>
</comment>
<protein>
    <submittedName>
        <fullName evidence="1">Uncharacterized protein</fullName>
    </submittedName>
</protein>
<sequence length="220" mass="23825">MDNAFSCSSQDLCALQVEACRHCTSLFRSPGGTCKRACSDVRAASLRQKRTPRKAVQTLTFNEAAVYRRNSRGITSSAPAAGTSLKSPCVAHAAHGCGGGLCATYHIGPHCFPTRRYRAALSGQRHCTKVRGGGFVCGNRDYRSTDESAGAPTSSAPLTPPDSDLWLLWSLVPSHLLVELIQTPQDAEVLLARLKEEQYLLQNSDTAEAPRYSTSEQQRP</sequence>
<reference evidence="2" key="1">
    <citation type="submission" date="2019-02" db="EMBL/GenBank/DDBJ databases">
        <title>FDA dAtabase for Regulatory Grade micrObial Sequences (FDA-ARGOS): Supporting development and validation of Infectious Disease Dx tests.</title>
        <authorList>
            <person name="Duncan R."/>
            <person name="Fisher C."/>
            <person name="Tallon L."/>
            <person name="Sadzewicz L."/>
            <person name="Sengamalay N."/>
            <person name="Ott S."/>
            <person name="Godinez A."/>
            <person name="Nagaraj S."/>
            <person name="Vavikolanu K."/>
            <person name="Vyas G."/>
            <person name="Nadendla S."/>
            <person name="Aluvathingal J."/>
            <person name="Sichtig H."/>
        </authorList>
    </citation>
    <scope>NUCLEOTIDE SEQUENCE [LARGE SCALE GENOMIC DNA]</scope>
    <source>
        <strain evidence="2">FDAARGOS_360</strain>
    </source>
</reference>